<dbReference type="RefSeq" id="WP_268266424.1">
    <property type="nucleotide sequence ID" value="NZ_JALQCW010000069.1"/>
</dbReference>
<comment type="caution">
    <text evidence="1">The sequence shown here is derived from an EMBL/GenBank/DDBJ whole genome shotgun (WGS) entry which is preliminary data.</text>
</comment>
<evidence type="ECO:0000313" key="2">
    <source>
        <dbReference type="Proteomes" id="UP001155059"/>
    </source>
</evidence>
<dbReference type="EMBL" id="JALQCW010000069">
    <property type="protein sequence ID" value="MCK9800721.1"/>
    <property type="molecule type" value="Genomic_DNA"/>
</dbReference>
<name>A0A9X2C813_9PSED</name>
<proteinExistence type="predicted"/>
<gene>
    <name evidence="1" type="ORF">M1B34_24315</name>
</gene>
<reference evidence="1 2" key="2">
    <citation type="journal article" date="2023" name="Plant Pathol.">
        <title>Dismantling and reorganizing Pseudomonas marginalis sensu#lato.</title>
        <authorList>
            <person name="Sawada H."/>
            <person name="Fujikawa T."/>
            <person name="Satou M."/>
        </authorList>
    </citation>
    <scope>NUCLEOTIDE SEQUENCE [LARGE SCALE GENOMIC DNA]</scope>
    <source>
        <strain evidence="1 2">MAFF 302030</strain>
    </source>
</reference>
<sequence length="64" mass="7699">MQDLDDFRFQSHQLLIELDAATNEMMRLVSCRQTSGEQWDLASQRQHQAYEDWNRFLNQPVSRN</sequence>
<accession>A0A9X2C813</accession>
<dbReference type="Proteomes" id="UP001155059">
    <property type="component" value="Unassembled WGS sequence"/>
</dbReference>
<dbReference type="AlphaFoldDB" id="A0A9X2C813"/>
<reference evidence="1 2" key="1">
    <citation type="journal article" date="2022" name="Int. J. Syst. Evol. Microbiol.">
        <title>Pseudomonas aegrilactucae sp. nov. and Pseudomonas morbosilactucae sp. nov., pathogens causing bacterial rot of lettuce in Japan.</title>
        <authorList>
            <person name="Sawada H."/>
            <person name="Fujikawa T."/>
            <person name="Satou M."/>
        </authorList>
    </citation>
    <scope>NUCLEOTIDE SEQUENCE [LARGE SCALE GENOMIC DNA]</scope>
    <source>
        <strain evidence="1 2">MAFF 302030</strain>
    </source>
</reference>
<organism evidence="1 2">
    <name type="scientific">Pseudomonas morbosilactucae</name>
    <dbReference type="NCBI Taxonomy" id="2938197"/>
    <lineage>
        <taxon>Bacteria</taxon>
        <taxon>Pseudomonadati</taxon>
        <taxon>Pseudomonadota</taxon>
        <taxon>Gammaproteobacteria</taxon>
        <taxon>Pseudomonadales</taxon>
        <taxon>Pseudomonadaceae</taxon>
        <taxon>Pseudomonas</taxon>
    </lineage>
</organism>
<evidence type="ECO:0000313" key="1">
    <source>
        <dbReference type="EMBL" id="MCK9800721.1"/>
    </source>
</evidence>
<protein>
    <submittedName>
        <fullName evidence="1">Uncharacterized protein</fullName>
    </submittedName>
</protein>